<evidence type="ECO:0000256" key="1">
    <source>
        <dbReference type="ARBA" id="ARBA00022737"/>
    </source>
</evidence>
<keyword evidence="8" id="KW-1185">Reference proteome</keyword>
<feature type="domain" description="ABC transporter" evidence="6">
    <location>
        <begin position="4"/>
        <end position="259"/>
    </location>
</feature>
<dbReference type="SUPFAM" id="SSF52540">
    <property type="entry name" value="P-loop containing nucleoside triphosphate hydrolases"/>
    <property type="match status" value="2"/>
</dbReference>
<dbReference type="PANTHER" id="PTHR42855:SF2">
    <property type="entry name" value="DRUG RESISTANCE ABC TRANSPORTER,ATP-BINDING PROTEIN"/>
    <property type="match status" value="1"/>
</dbReference>
<sequence>MSLLQLREGSKSYPEQQIFQNISLQIQKQDRIGLIGANGMGKSTLIKIFTGDKYLDEGEVLCSNDLEIGYLEQDLGLDGEVTLYQEMLRVYQDLFELEEKLRKLEAKMESASGTELDKVLKKYSRLREKFEEEEGYRYESKIEGVLRGLGFVEADFERELENFSGGQKTRAALAKLLLQEPNLLLLDEPTNHLDLAAKEWLEDYLHDYPGAVVIISHDRYLLENLVDRIWELEKGRLEKYRGNYSFYLEEREQRLLRWQREYEQQQKKIKEMKAFIRKYKAGIKSKQARGRQKKLDRMDKIPPPPTLEKPTIEFQYKPNTIEEVLTVENLSKSYENEQIFSDLEFKLYRGTKAALVGPNGSGKTTLLEIINGLKEADSGQVRTAKGIKIAYYDQEHRNLSFDYNLVEELQKVKSLSEGQARDVLAKFLFTGDEVFKSVSTLSGGEKARLSLAKLSLQNCNLLLMDEPTNHLDIDSKELLQSSLENYPGTILIISHDRYLLDKLVDKVFALEDTKLVEYEGDYSYYRKEYEKKVAQQKQQEKAKKKEQFQEQNKKKSEETESIAREEVEEKIIELETKLEKVEEKLNTSDVEQEELVELTEEYQEIQHKLEEYYQLWEEAI</sequence>
<keyword evidence="4" id="KW-0175">Coiled coil</keyword>
<dbReference type="GO" id="GO:0003676">
    <property type="term" value="F:nucleic acid binding"/>
    <property type="evidence" value="ECO:0007669"/>
    <property type="project" value="UniProtKB-ARBA"/>
</dbReference>
<evidence type="ECO:0000313" key="7">
    <source>
        <dbReference type="EMBL" id="MBM7557086.1"/>
    </source>
</evidence>
<evidence type="ECO:0000256" key="4">
    <source>
        <dbReference type="SAM" id="Coils"/>
    </source>
</evidence>
<dbReference type="PANTHER" id="PTHR42855">
    <property type="entry name" value="ABC TRANSPORTER ATP-BINDING SUBUNIT"/>
    <property type="match status" value="1"/>
</dbReference>
<dbReference type="Pfam" id="PF00005">
    <property type="entry name" value="ABC_tran"/>
    <property type="match status" value="2"/>
</dbReference>
<feature type="coiled-coil region" evidence="4">
    <location>
        <begin position="248"/>
        <end position="275"/>
    </location>
</feature>
<gene>
    <name evidence="7" type="ORF">JOC47_001940</name>
</gene>
<dbReference type="InterPro" id="IPR032781">
    <property type="entry name" value="ABC_tran_Xtn"/>
</dbReference>
<proteinExistence type="predicted"/>
<dbReference type="InterPro" id="IPR027417">
    <property type="entry name" value="P-loop_NTPase"/>
</dbReference>
<dbReference type="PROSITE" id="PS50893">
    <property type="entry name" value="ABC_TRANSPORTER_2"/>
    <property type="match status" value="2"/>
</dbReference>
<evidence type="ECO:0000256" key="2">
    <source>
        <dbReference type="ARBA" id="ARBA00022741"/>
    </source>
</evidence>
<comment type="caution">
    <text evidence="7">The sequence shown here is derived from an EMBL/GenBank/DDBJ whole genome shotgun (WGS) entry which is preliminary data.</text>
</comment>
<dbReference type="RefSeq" id="WP_204701851.1">
    <property type="nucleotide sequence ID" value="NZ_JAFBDQ010000009.1"/>
</dbReference>
<dbReference type="EMBL" id="JAFBDQ010000009">
    <property type="protein sequence ID" value="MBM7557086.1"/>
    <property type="molecule type" value="Genomic_DNA"/>
</dbReference>
<evidence type="ECO:0000313" key="8">
    <source>
        <dbReference type="Proteomes" id="UP000774000"/>
    </source>
</evidence>
<feature type="coiled-coil region" evidence="4">
    <location>
        <begin position="87"/>
        <end position="114"/>
    </location>
</feature>
<keyword evidence="1" id="KW-0677">Repeat</keyword>
<evidence type="ECO:0000256" key="5">
    <source>
        <dbReference type="SAM" id="MobiDB-lite"/>
    </source>
</evidence>
<name>A0A938XSU6_9FIRM</name>
<organism evidence="7 8">
    <name type="scientific">Halanaerobacter jeridensis</name>
    <dbReference type="NCBI Taxonomy" id="706427"/>
    <lineage>
        <taxon>Bacteria</taxon>
        <taxon>Bacillati</taxon>
        <taxon>Bacillota</taxon>
        <taxon>Clostridia</taxon>
        <taxon>Halanaerobiales</taxon>
        <taxon>Halobacteroidaceae</taxon>
        <taxon>Halanaerobacter</taxon>
    </lineage>
</organism>
<feature type="region of interest" description="Disordered" evidence="5">
    <location>
        <begin position="544"/>
        <end position="563"/>
    </location>
</feature>
<evidence type="ECO:0000259" key="6">
    <source>
        <dbReference type="PROSITE" id="PS50893"/>
    </source>
</evidence>
<protein>
    <submittedName>
        <fullName evidence="7">ATP-binding cassette subfamily F protein 3</fullName>
    </submittedName>
</protein>
<reference evidence="7" key="1">
    <citation type="submission" date="2021-01" db="EMBL/GenBank/DDBJ databases">
        <title>Genomic Encyclopedia of Type Strains, Phase IV (KMG-IV): sequencing the most valuable type-strain genomes for metagenomic binning, comparative biology and taxonomic classification.</title>
        <authorList>
            <person name="Goeker M."/>
        </authorList>
    </citation>
    <scope>NUCLEOTIDE SEQUENCE</scope>
    <source>
        <strain evidence="7">DSM 23230</strain>
    </source>
</reference>
<dbReference type="FunFam" id="3.40.50.300:FF:000309">
    <property type="entry name" value="ABC transporter ATP-binding protein"/>
    <property type="match status" value="1"/>
</dbReference>
<dbReference type="CDD" id="cd03221">
    <property type="entry name" value="ABCF_EF-3"/>
    <property type="match status" value="2"/>
</dbReference>
<dbReference type="PROSITE" id="PS00211">
    <property type="entry name" value="ABC_TRANSPORTER_1"/>
    <property type="match status" value="2"/>
</dbReference>
<dbReference type="Pfam" id="PF12848">
    <property type="entry name" value="ABC_tran_Xtn"/>
    <property type="match status" value="1"/>
</dbReference>
<dbReference type="InterPro" id="IPR051309">
    <property type="entry name" value="ABCF_ATPase"/>
</dbReference>
<dbReference type="FunFam" id="3.40.50.300:FF:000011">
    <property type="entry name" value="Putative ABC transporter ATP-binding component"/>
    <property type="match status" value="1"/>
</dbReference>
<keyword evidence="3 7" id="KW-0067">ATP-binding</keyword>
<dbReference type="InterPro" id="IPR003593">
    <property type="entry name" value="AAA+_ATPase"/>
</dbReference>
<dbReference type="SMART" id="SM00382">
    <property type="entry name" value="AAA"/>
    <property type="match status" value="2"/>
</dbReference>
<accession>A0A938XSU6</accession>
<dbReference type="Gene3D" id="3.40.50.300">
    <property type="entry name" value="P-loop containing nucleotide triphosphate hydrolases"/>
    <property type="match status" value="2"/>
</dbReference>
<evidence type="ECO:0000256" key="3">
    <source>
        <dbReference type="ARBA" id="ARBA00022840"/>
    </source>
</evidence>
<dbReference type="GO" id="GO:0005524">
    <property type="term" value="F:ATP binding"/>
    <property type="evidence" value="ECO:0007669"/>
    <property type="project" value="UniProtKB-KW"/>
</dbReference>
<dbReference type="InterPro" id="IPR003439">
    <property type="entry name" value="ABC_transporter-like_ATP-bd"/>
</dbReference>
<dbReference type="AlphaFoldDB" id="A0A938XSU6"/>
<keyword evidence="2" id="KW-0547">Nucleotide-binding</keyword>
<dbReference type="GO" id="GO:0016887">
    <property type="term" value="F:ATP hydrolysis activity"/>
    <property type="evidence" value="ECO:0007669"/>
    <property type="project" value="InterPro"/>
</dbReference>
<dbReference type="Proteomes" id="UP000774000">
    <property type="component" value="Unassembled WGS sequence"/>
</dbReference>
<dbReference type="InterPro" id="IPR017871">
    <property type="entry name" value="ABC_transporter-like_CS"/>
</dbReference>
<feature type="domain" description="ABC transporter" evidence="6">
    <location>
        <begin position="325"/>
        <end position="537"/>
    </location>
</feature>